<sequence>MKVILPVFLFLIFPLLAISQNKVSGTVVNGSDGKPLPGASIFINNGSNGTVTDAEGKFALAGITSANFELVVSFVNYQTIVVKITPENIGKRFRIEMEPKPQELQEVVIGPILKDGWQVWGKTFTDYFIGTSKNATQCVIKNPKVLRFRYDKKNQVLKVTALDKMIILNNALGLQIDYQLEEFRYDGKARMMSFYGYSSFKKMTSKRRKKQEEWINKRREAYNGSMMHFIRSVYENKTEQEGFELRQLIRLYKSDTLLRPYYDSIMAGLKTIFDPALYSMQLMKDGQFSSDPIIYILGKQPLSCDSIRTFDTTSKSWYLTFQNNLQLVYKKELETEEYAQQMGQKVTSRKYQTSILQLPNQRAVLIEKNGLYFDPLDLFSEGYLGWEKMAEMLPNDYEPGD</sequence>
<dbReference type="InterPro" id="IPR008969">
    <property type="entry name" value="CarboxyPept-like_regulatory"/>
</dbReference>
<evidence type="ECO:0000313" key="2">
    <source>
        <dbReference type="Proteomes" id="UP000321513"/>
    </source>
</evidence>
<dbReference type="EMBL" id="BJYT01000016">
    <property type="protein sequence ID" value="GEO11134.1"/>
    <property type="molecule type" value="Genomic_DNA"/>
</dbReference>
<dbReference type="Gene3D" id="2.60.40.1120">
    <property type="entry name" value="Carboxypeptidase-like, regulatory domain"/>
    <property type="match status" value="1"/>
</dbReference>
<protein>
    <recommendedName>
        <fullName evidence="3">Carboxypeptidase-like regulatory domain-containing protein</fullName>
    </recommendedName>
</protein>
<dbReference type="OrthoDB" id="1223654at2"/>
<organism evidence="1 2">
    <name type="scientific">Segetibacter aerophilus</name>
    <dbReference type="NCBI Taxonomy" id="670293"/>
    <lineage>
        <taxon>Bacteria</taxon>
        <taxon>Pseudomonadati</taxon>
        <taxon>Bacteroidota</taxon>
        <taxon>Chitinophagia</taxon>
        <taxon>Chitinophagales</taxon>
        <taxon>Chitinophagaceae</taxon>
        <taxon>Segetibacter</taxon>
    </lineage>
</organism>
<dbReference type="RefSeq" id="WP_147205244.1">
    <property type="nucleotide sequence ID" value="NZ_BJYT01000016.1"/>
</dbReference>
<proteinExistence type="predicted"/>
<dbReference type="Proteomes" id="UP000321513">
    <property type="component" value="Unassembled WGS sequence"/>
</dbReference>
<keyword evidence="2" id="KW-1185">Reference proteome</keyword>
<dbReference type="AlphaFoldDB" id="A0A512BGN7"/>
<comment type="caution">
    <text evidence="1">The sequence shown here is derived from an EMBL/GenBank/DDBJ whole genome shotgun (WGS) entry which is preliminary data.</text>
</comment>
<evidence type="ECO:0000313" key="1">
    <source>
        <dbReference type="EMBL" id="GEO11134.1"/>
    </source>
</evidence>
<accession>A0A512BGN7</accession>
<dbReference type="Pfam" id="PF13715">
    <property type="entry name" value="CarbopepD_reg_2"/>
    <property type="match status" value="1"/>
</dbReference>
<dbReference type="SUPFAM" id="SSF49464">
    <property type="entry name" value="Carboxypeptidase regulatory domain-like"/>
    <property type="match status" value="1"/>
</dbReference>
<gene>
    <name evidence="1" type="ORF">SAE01_36300</name>
</gene>
<evidence type="ECO:0008006" key="3">
    <source>
        <dbReference type="Google" id="ProtNLM"/>
    </source>
</evidence>
<reference evidence="1 2" key="1">
    <citation type="submission" date="2019-07" db="EMBL/GenBank/DDBJ databases">
        <title>Whole genome shotgun sequence of Segetibacter aerophilus NBRC 106135.</title>
        <authorList>
            <person name="Hosoyama A."/>
            <person name="Uohara A."/>
            <person name="Ohji S."/>
            <person name="Ichikawa N."/>
        </authorList>
    </citation>
    <scope>NUCLEOTIDE SEQUENCE [LARGE SCALE GENOMIC DNA]</scope>
    <source>
        <strain evidence="1 2">NBRC 106135</strain>
    </source>
</reference>
<name>A0A512BGN7_9BACT</name>